<evidence type="ECO:0000259" key="1">
    <source>
        <dbReference type="Pfam" id="PF06032"/>
    </source>
</evidence>
<accession>A0ABY4P136</accession>
<protein>
    <submittedName>
        <fullName evidence="3">DUF917 domain-containing protein</fullName>
    </submittedName>
</protein>
<dbReference type="Pfam" id="PF20906">
    <property type="entry name" value="S-Me-THD_C"/>
    <property type="match status" value="1"/>
</dbReference>
<evidence type="ECO:0000259" key="2">
    <source>
        <dbReference type="Pfam" id="PF20906"/>
    </source>
</evidence>
<evidence type="ECO:0000313" key="4">
    <source>
        <dbReference type="Proteomes" id="UP000830158"/>
    </source>
</evidence>
<dbReference type="EMBL" id="CP091196">
    <property type="protein sequence ID" value="UQS25967.1"/>
    <property type="molecule type" value="Genomic_DNA"/>
</dbReference>
<name>A0ABY4P136_9PSEU</name>
<dbReference type="RefSeq" id="WP_249466503.1">
    <property type="nucleotide sequence ID" value="NZ_CP091196.1"/>
</dbReference>
<dbReference type="Proteomes" id="UP000830158">
    <property type="component" value="Chromosome"/>
</dbReference>
<feature type="domain" description="S-Me-THD N-terminal" evidence="1">
    <location>
        <begin position="9"/>
        <end position="160"/>
    </location>
</feature>
<gene>
    <name evidence="3" type="ORF">L1857_25745</name>
</gene>
<dbReference type="Pfam" id="PF06032">
    <property type="entry name" value="S-Me-THD_N"/>
    <property type="match status" value="1"/>
</dbReference>
<proteinExistence type="predicted"/>
<reference evidence="3" key="1">
    <citation type="submission" date="2022-01" db="EMBL/GenBank/DDBJ databases">
        <title>PSI-footprinting approach for the identification of protein synthesis inhibitor producers.</title>
        <authorList>
            <person name="Handel F."/>
            <person name="Kulik A."/>
            <person name="Wex K.W."/>
            <person name="Berscheid A."/>
            <person name="Saur J.S."/>
            <person name="Winkler A."/>
            <person name="Wibberg D."/>
            <person name="Kalinowski J."/>
            <person name="Broetz-Oesterhelt H."/>
            <person name="Mast Y."/>
        </authorList>
    </citation>
    <scope>NUCLEOTIDE SEQUENCE</scope>
    <source>
        <strain evidence="3">KNN 49.3e</strain>
    </source>
</reference>
<dbReference type="Gene3D" id="2.40.390.10">
    <property type="entry name" value="CV3147-like"/>
    <property type="match status" value="1"/>
</dbReference>
<evidence type="ECO:0000313" key="3">
    <source>
        <dbReference type="EMBL" id="UQS25967.1"/>
    </source>
</evidence>
<dbReference type="InterPro" id="IPR048350">
    <property type="entry name" value="S-Me-THD-like_C"/>
</dbReference>
<dbReference type="SUPFAM" id="SSF160991">
    <property type="entry name" value="CV3147-like"/>
    <property type="match status" value="1"/>
</dbReference>
<dbReference type="InterPro" id="IPR027479">
    <property type="entry name" value="S-Me-THD_N_sf"/>
</dbReference>
<dbReference type="InterPro" id="IPR024071">
    <property type="entry name" value="S-Me-THD_C_sf"/>
</dbReference>
<organism evidence="3 4">
    <name type="scientific">Amycolatopsis thermalba</name>
    <dbReference type="NCBI Taxonomy" id="944492"/>
    <lineage>
        <taxon>Bacteria</taxon>
        <taxon>Bacillati</taxon>
        <taxon>Actinomycetota</taxon>
        <taxon>Actinomycetes</taxon>
        <taxon>Pseudonocardiales</taxon>
        <taxon>Pseudonocardiaceae</taxon>
        <taxon>Amycolatopsis</taxon>
    </lineage>
</organism>
<dbReference type="Gene3D" id="3.40.1610.10">
    <property type="entry name" value="CV3147-like domain"/>
    <property type="match status" value="1"/>
</dbReference>
<feature type="domain" description="S-Me-THD-like C-terminal" evidence="2">
    <location>
        <begin position="169"/>
        <end position="347"/>
    </location>
</feature>
<keyword evidence="4" id="KW-1185">Reference proteome</keyword>
<dbReference type="InterPro" id="IPR010318">
    <property type="entry name" value="S-Me-THD_N"/>
</dbReference>
<sequence length="360" mass="36772">MDHVAEAAVDDIVRGAVHFGSGGGGDPYLGQQLLAAAVRRHGPIPLVRPGMLDPDALVLPVVSAGTPYALAEKAHSTLEAETLRAAVEARAARACAAVLPIQLGAINLAVALAVAAELGLPCLDSDLMRRTLPSIDMTLLGLHGHPAAPITVVGGAGVVAEFSQGDPTVLGRLVRAVMPSLGLVALVSAYRVNAGDCARLGVDGSVTECARIGAALRAVSPAVAGGYEPYLRACGGRLLCTGTVAELVQHSTDGWPRGVVSLQTADGFVRIDFQNENLIVSGEGIVLATVPDLISVADAGTGALMQTVDLALGQVVHVITGPADHRWHTPGGHAMVGPRAFGYAVDPVRFDGARPVAAVR</sequence>